<dbReference type="Proteomes" id="UP001254832">
    <property type="component" value="Unassembled WGS sequence"/>
</dbReference>
<dbReference type="EMBL" id="JAVDTR010000015">
    <property type="protein sequence ID" value="MDR6726078.1"/>
    <property type="molecule type" value="Genomic_DNA"/>
</dbReference>
<dbReference type="AlphaFoldDB" id="A0AAP5LR00"/>
<reference evidence="1" key="1">
    <citation type="submission" date="2023-07" db="EMBL/GenBank/DDBJ databases">
        <title>Sorghum-associated microbial communities from plants grown in Nebraska, USA.</title>
        <authorList>
            <person name="Schachtman D."/>
        </authorList>
    </citation>
    <scope>NUCLEOTIDE SEQUENCE</scope>
    <source>
        <strain evidence="1">BE80</strain>
    </source>
</reference>
<accession>A0AAP5LR00</accession>
<organism evidence="1 2">
    <name type="scientific">Paenibacillus amylolyticus</name>
    <dbReference type="NCBI Taxonomy" id="1451"/>
    <lineage>
        <taxon>Bacteria</taxon>
        <taxon>Bacillati</taxon>
        <taxon>Bacillota</taxon>
        <taxon>Bacilli</taxon>
        <taxon>Bacillales</taxon>
        <taxon>Paenibacillaceae</taxon>
        <taxon>Paenibacillus</taxon>
    </lineage>
</organism>
<evidence type="ECO:0000313" key="1">
    <source>
        <dbReference type="EMBL" id="MDR6726078.1"/>
    </source>
</evidence>
<comment type="caution">
    <text evidence="1">The sequence shown here is derived from an EMBL/GenBank/DDBJ whole genome shotgun (WGS) entry which is preliminary data.</text>
</comment>
<proteinExistence type="predicted"/>
<protein>
    <submittedName>
        <fullName evidence="1">IS30 family transposase</fullName>
    </submittedName>
</protein>
<sequence>MARFRMDGLPVVSFKTIYRWIYKDRLKLAVDSALESLLRSVPEKFVLEKHLDTGS</sequence>
<gene>
    <name evidence="1" type="ORF">J2W91_004584</name>
</gene>
<evidence type="ECO:0000313" key="2">
    <source>
        <dbReference type="Proteomes" id="UP001254832"/>
    </source>
</evidence>
<name>A0AAP5LR00_PAEAM</name>